<name>A0ABY8U2L3_TETOB</name>
<evidence type="ECO:0000256" key="1">
    <source>
        <dbReference type="SAM" id="MobiDB-lite"/>
    </source>
</evidence>
<feature type="compositionally biased region" description="Low complexity" evidence="1">
    <location>
        <begin position="373"/>
        <end position="412"/>
    </location>
</feature>
<dbReference type="EMBL" id="CP126212">
    <property type="protein sequence ID" value="WIA14687.1"/>
    <property type="molecule type" value="Genomic_DNA"/>
</dbReference>
<dbReference type="Proteomes" id="UP001244341">
    <property type="component" value="Chromosome 5b"/>
</dbReference>
<dbReference type="Gene3D" id="1.10.472.10">
    <property type="entry name" value="Cyclin-like"/>
    <property type="match status" value="1"/>
</dbReference>
<accession>A0ABY8U2L3</accession>
<feature type="region of interest" description="Disordered" evidence="1">
    <location>
        <begin position="368"/>
        <end position="413"/>
    </location>
</feature>
<feature type="region of interest" description="Disordered" evidence="1">
    <location>
        <begin position="227"/>
        <end position="247"/>
    </location>
</feature>
<evidence type="ECO:0008006" key="4">
    <source>
        <dbReference type="Google" id="ProtNLM"/>
    </source>
</evidence>
<feature type="region of interest" description="Disordered" evidence="1">
    <location>
        <begin position="42"/>
        <end position="65"/>
    </location>
</feature>
<gene>
    <name evidence="2" type="ORF">OEZ85_003185</name>
</gene>
<feature type="compositionally biased region" description="Low complexity" evidence="1">
    <location>
        <begin position="43"/>
        <end position="65"/>
    </location>
</feature>
<feature type="compositionally biased region" description="Low complexity" evidence="1">
    <location>
        <begin position="227"/>
        <end position="245"/>
    </location>
</feature>
<proteinExistence type="predicted"/>
<organism evidence="2 3">
    <name type="scientific">Tetradesmus obliquus</name>
    <name type="common">Green alga</name>
    <name type="synonym">Acutodesmus obliquus</name>
    <dbReference type="NCBI Taxonomy" id="3088"/>
    <lineage>
        <taxon>Eukaryota</taxon>
        <taxon>Viridiplantae</taxon>
        <taxon>Chlorophyta</taxon>
        <taxon>core chlorophytes</taxon>
        <taxon>Chlorophyceae</taxon>
        <taxon>CS clade</taxon>
        <taxon>Sphaeropleales</taxon>
        <taxon>Scenedesmaceae</taxon>
        <taxon>Tetradesmus</taxon>
    </lineage>
</organism>
<evidence type="ECO:0000313" key="3">
    <source>
        <dbReference type="Proteomes" id="UP001244341"/>
    </source>
</evidence>
<keyword evidence="3" id="KW-1185">Reference proteome</keyword>
<evidence type="ECO:0000313" key="2">
    <source>
        <dbReference type="EMBL" id="WIA14687.1"/>
    </source>
</evidence>
<sequence length="552" mass="59077">MEDEQENAWLWQIYQHSRGASRDTLFAYFRGQSKKNDLTKIFPQQSSDPAADPASQQQQQAGAAPAGRRFKGLLRQVAPSAACSELVTSEEFHLPLVECAVQLVAFIAGEEHQQQYHWATQQLQRQGYAASLWQAASTFHECFSDGSAFPLPPLLQQYLQRLQELLLDGPALASGSQLYSIMTQGGGCHFAEGDTGLVDNLLRAYSALAVQRAQLVGWRILQQQQQQPQPTAQQQPQPTAQQQQQHLPLPDSFPEQCAWLMDRVLLEHLDVCFGQAMSVVVACVVYVAAKLLQASVTFKLVTEVIGSCVDNTPAGTFQRTELQPAQSGAAAEYGDVRMFYNARFLPAIEGSVRQYLQDYQQHISSTAAHSMHTTDVPAASTATAAPQQDQATGETPAAQATPAATVAGVTPGRRPFGALNANTRPAGNTMHAVKIASKVAPYKGTVFKELPADAAMDECSKAQGEAQATAPAAVPNINELLAGTQPEQAAAAKQARASRRATRSVAGAAAGLAANAALPSHAGRDRLLGLFSTAAAVSSPAAAGRIPTRLMR</sequence>
<reference evidence="2 3" key="1">
    <citation type="submission" date="2023-05" db="EMBL/GenBank/DDBJ databases">
        <title>A 100% complete, gapless, phased diploid assembly of the Scenedesmus obliquus UTEX 3031 genome.</title>
        <authorList>
            <person name="Biondi T.C."/>
            <person name="Hanschen E.R."/>
            <person name="Kwon T."/>
            <person name="Eng W."/>
            <person name="Kruse C.P.S."/>
            <person name="Koehler S.I."/>
            <person name="Kunde Y."/>
            <person name="Gleasner C.D."/>
            <person name="You Mak K.T."/>
            <person name="Polle J."/>
            <person name="Hovde B.T."/>
            <person name="Starkenburg S.R."/>
        </authorList>
    </citation>
    <scope>NUCLEOTIDE SEQUENCE [LARGE SCALE GENOMIC DNA]</scope>
    <source>
        <strain evidence="2 3">DOE0152z</strain>
    </source>
</reference>
<protein>
    <recommendedName>
        <fullName evidence="4">Retinoblastoma-associated protein A-box domain-containing protein</fullName>
    </recommendedName>
</protein>